<comment type="caution">
    <text evidence="1">The sequence shown here is derived from an EMBL/GenBank/DDBJ whole genome shotgun (WGS) entry which is preliminary data.</text>
</comment>
<dbReference type="EMBL" id="MU003551">
    <property type="protein sequence ID" value="KAF2463340.1"/>
    <property type="molecule type" value="Genomic_DNA"/>
</dbReference>
<evidence type="ECO:0000313" key="1">
    <source>
        <dbReference type="EMBL" id="KAF2463340.1"/>
    </source>
</evidence>
<evidence type="ECO:0000313" key="2">
    <source>
        <dbReference type="Proteomes" id="UP000799755"/>
    </source>
</evidence>
<keyword evidence="2" id="KW-1185">Reference proteome</keyword>
<sequence length="825" mass="90714">MSALAARVARDTLDIHQQCMAGVHSWVNIQFMVTKYVNWAILHTPFVPFSILFTRAVQVFDAADLARLDCFATSLHPEAASHESATQPYRLYELLCQAARLYLGSNVPDPPVDPTLALNLPDSFSEFDFTHFGMETGTTVNQASEASGSQAYVLSDWYYGTNSCHGLGNNAPIQETWRAGLVASGWQAYVVSLAGSTAWDSIALFFSLAEVTVFVMRKLLGTRTPLIWPGEGYSPQDQGLIPGSPIEVGRSARPLKIQISWLAWIAALLTIGFLILTSVWASDVRVASHLRFLYDSSSNAIFVLSVLSSFTGLFLGATIAATFEKSSVPTFHFSYFDVISSDPLFLALAEVNRSIYCIINFYEGKVNTRLVFDVLEDTPTSLGWGMSLFSASLAKNVSSIADQVAQADLAMFLSEPYRTVDITPPPQRLIPCNHIPGEVNEQNCRRVYYLPGGLELAATQEVKNVIETEIVLVQNQQGYILDFTEGPGPNEEWNFDAKSECEVYGFPFGAIHLCLKNGASNTLQARIVHCPTSVSSLSNCITNATWPSAPGWTTSLTTSFRNGTVAYSITNGTILSHTFTSNLIPAPVSATEMLAGYRYAFSTFDSLSAVLAAFSGPEASDMFPLYVYPAMVWANLKSIASLSNQNPAIQTRAQDTLQCLLGIMLFYCQPSLFSSTLSIYLNATPSDHESNAGRKDVRKLKKFAQEMWKEAPPNTKVRQAVRRYQLVVGKDTLIAYIVLCGASLLVCLVTLGWAEWWARRERVVIPSIGPFPAWDEWSMCEIQGEIRDGLDEEDGRIAARGMPSGVVKSAERMMILLAKNEKETG</sequence>
<dbReference type="Proteomes" id="UP000799755">
    <property type="component" value="Unassembled WGS sequence"/>
</dbReference>
<name>A0ACB6QB12_9PLEO</name>
<accession>A0ACB6QB12</accession>
<organism evidence="1 2">
    <name type="scientific">Lindgomyces ingoldianus</name>
    <dbReference type="NCBI Taxonomy" id="673940"/>
    <lineage>
        <taxon>Eukaryota</taxon>
        <taxon>Fungi</taxon>
        <taxon>Dikarya</taxon>
        <taxon>Ascomycota</taxon>
        <taxon>Pezizomycotina</taxon>
        <taxon>Dothideomycetes</taxon>
        <taxon>Pleosporomycetidae</taxon>
        <taxon>Pleosporales</taxon>
        <taxon>Lindgomycetaceae</taxon>
        <taxon>Lindgomyces</taxon>
    </lineage>
</organism>
<protein>
    <submittedName>
        <fullName evidence="1">Uncharacterized protein</fullName>
    </submittedName>
</protein>
<gene>
    <name evidence="1" type="ORF">BDR25DRAFT_384650</name>
</gene>
<proteinExistence type="predicted"/>
<reference evidence="1" key="1">
    <citation type="journal article" date="2020" name="Stud. Mycol.">
        <title>101 Dothideomycetes genomes: a test case for predicting lifestyles and emergence of pathogens.</title>
        <authorList>
            <person name="Haridas S."/>
            <person name="Albert R."/>
            <person name="Binder M."/>
            <person name="Bloem J."/>
            <person name="Labutti K."/>
            <person name="Salamov A."/>
            <person name="Andreopoulos B."/>
            <person name="Baker S."/>
            <person name="Barry K."/>
            <person name="Bills G."/>
            <person name="Bluhm B."/>
            <person name="Cannon C."/>
            <person name="Castanera R."/>
            <person name="Culley D."/>
            <person name="Daum C."/>
            <person name="Ezra D."/>
            <person name="Gonzalez J."/>
            <person name="Henrissat B."/>
            <person name="Kuo A."/>
            <person name="Liang C."/>
            <person name="Lipzen A."/>
            <person name="Lutzoni F."/>
            <person name="Magnuson J."/>
            <person name="Mondo S."/>
            <person name="Nolan M."/>
            <person name="Ohm R."/>
            <person name="Pangilinan J."/>
            <person name="Park H.-J."/>
            <person name="Ramirez L."/>
            <person name="Alfaro M."/>
            <person name="Sun H."/>
            <person name="Tritt A."/>
            <person name="Yoshinaga Y."/>
            <person name="Zwiers L.-H."/>
            <person name="Turgeon B."/>
            <person name="Goodwin S."/>
            <person name="Spatafora J."/>
            <person name="Crous P."/>
            <person name="Grigoriev I."/>
        </authorList>
    </citation>
    <scope>NUCLEOTIDE SEQUENCE</scope>
    <source>
        <strain evidence="1">ATCC 200398</strain>
    </source>
</reference>